<dbReference type="Proteomes" id="UP001142810">
    <property type="component" value="Unassembled WGS sequence"/>
</dbReference>
<dbReference type="RefSeq" id="WP_265618585.1">
    <property type="nucleotide sequence ID" value="NZ_JAPFRD010000013.1"/>
</dbReference>
<dbReference type="CDD" id="cd04301">
    <property type="entry name" value="NAT_SF"/>
    <property type="match status" value="1"/>
</dbReference>
<dbReference type="Pfam" id="PF00583">
    <property type="entry name" value="Acetyltransf_1"/>
    <property type="match status" value="1"/>
</dbReference>
<reference evidence="2" key="1">
    <citation type="submission" date="2022-11" db="EMBL/GenBank/DDBJ databases">
        <title>Alteromonas sp. nov., isolated from sea water of the Qingdao.</title>
        <authorList>
            <person name="Wang Q."/>
        </authorList>
    </citation>
    <scope>NUCLEOTIDE SEQUENCE</scope>
    <source>
        <strain evidence="2">ASW11-7</strain>
    </source>
</reference>
<dbReference type="InterPro" id="IPR016181">
    <property type="entry name" value="Acyl_CoA_acyltransferase"/>
</dbReference>
<dbReference type="EMBL" id="JAPFRD010000013">
    <property type="protein sequence ID" value="MCW8109729.1"/>
    <property type="molecule type" value="Genomic_DNA"/>
</dbReference>
<dbReference type="Gene3D" id="3.40.630.30">
    <property type="match status" value="1"/>
</dbReference>
<feature type="domain" description="N-acetyltransferase" evidence="1">
    <location>
        <begin position="4"/>
        <end position="142"/>
    </location>
</feature>
<organism evidence="2 3">
    <name type="scientific">Alteromonas aquimaris</name>
    <dbReference type="NCBI Taxonomy" id="2998417"/>
    <lineage>
        <taxon>Bacteria</taxon>
        <taxon>Pseudomonadati</taxon>
        <taxon>Pseudomonadota</taxon>
        <taxon>Gammaproteobacteria</taxon>
        <taxon>Alteromonadales</taxon>
        <taxon>Alteromonadaceae</taxon>
        <taxon>Alteromonas/Salinimonas group</taxon>
        <taxon>Alteromonas</taxon>
    </lineage>
</organism>
<evidence type="ECO:0000313" key="3">
    <source>
        <dbReference type="Proteomes" id="UP001142810"/>
    </source>
</evidence>
<gene>
    <name evidence="2" type="ORF">OPS25_14580</name>
</gene>
<sequence>MTTIEYRRCKDLSTSADITYRNMRPYYEYHSVNWDQDTILGAISSLENWDIIVQGQVIGALRLAFDVEGCYLRDLQVCEDFQNKGIGAKSLQQSKNLALQSGAAKLRLRVMKISPAFKLYKREGFAVTAEDEKFYYMEQSLKEESV</sequence>
<dbReference type="InterPro" id="IPR000182">
    <property type="entry name" value="GNAT_dom"/>
</dbReference>
<comment type="caution">
    <text evidence="2">The sequence shown here is derived from an EMBL/GenBank/DDBJ whole genome shotgun (WGS) entry which is preliminary data.</text>
</comment>
<evidence type="ECO:0000259" key="1">
    <source>
        <dbReference type="PROSITE" id="PS51186"/>
    </source>
</evidence>
<keyword evidence="3" id="KW-1185">Reference proteome</keyword>
<protein>
    <submittedName>
        <fullName evidence="2">GNAT family N-acetyltransferase</fullName>
    </submittedName>
</protein>
<proteinExistence type="predicted"/>
<accession>A0ABT3PAJ5</accession>
<evidence type="ECO:0000313" key="2">
    <source>
        <dbReference type="EMBL" id="MCW8109729.1"/>
    </source>
</evidence>
<dbReference type="PROSITE" id="PS51186">
    <property type="entry name" value="GNAT"/>
    <property type="match status" value="1"/>
</dbReference>
<name>A0ABT3PAJ5_9ALTE</name>
<dbReference type="SUPFAM" id="SSF55729">
    <property type="entry name" value="Acyl-CoA N-acyltransferases (Nat)"/>
    <property type="match status" value="1"/>
</dbReference>